<accession>A0A9X5BC79</accession>
<evidence type="ECO:0000256" key="1">
    <source>
        <dbReference type="SAM" id="Phobius"/>
    </source>
</evidence>
<feature type="transmembrane region" description="Helical" evidence="1">
    <location>
        <begin position="27"/>
        <end position="49"/>
    </location>
</feature>
<feature type="transmembrane region" description="Helical" evidence="1">
    <location>
        <begin position="662"/>
        <end position="681"/>
    </location>
</feature>
<sequence length="684" mass="77520">MVLENVEKLWKIRKIAKGAGMEFVKKYIKVIILVVIFFMLLALASIILWRKVPEYGTFIANRSEEQIIPDMWEGTTVEQEFVCSYDWEFITLDFSDHDLYLNGKTAFQITQQWDGTIVFSGEIENRNIKYAVPVKLYAEGGGKADKCYVVTISTLEAPDSRSLGLYGYVPDAGEPACRINNEVVEYAVSIGTHMSTPCYKIHFMLVVGLLAFMFLSCVFFTMLRKGSVETIFLCIAVPMGIIFLSFLNVNIVHDGGTHLTNVYKYSNKLIGKAGQDSLEYVYLSTDEMELRKETDNFYILMRKLGDGNEKDAKWQPYLENRPTASDSILEYFPGVLGITLGRILHLNAMGSVLLAKLFCLSFYIIVCCLAIRVTPFLKEGFAVAALIPMNLYQAAGITYDAVITPIVYFVLAIVLKGKESKIGKKEWAGLLLSSMILGSCKGGIYIPILLLMVFMHSELNGGKRFKIGACLTCWLLAGATMLFHFKREISSFFYRTEAKTQILFASGAAENMSWVTDGQIPKFSLRYLLTNPFGFVQMLVRTIMKRADYYLGSMIGNRMAWTEDETSWVIIIFFLMILVLATAWNTREQVKEIKPGERVLTGLLLMGEFVGFHAIMLVETQANQNVIFGVQGRYFLPLLPLLMFTLFSKNRMKTDLEAGREFRLLSLAETMYIFSFMTIVYNRL</sequence>
<name>A0A9X5BC79_9FIRM</name>
<dbReference type="OrthoDB" id="2220917at2"/>
<dbReference type="Pfam" id="PF09913">
    <property type="entry name" value="DUF2142"/>
    <property type="match status" value="1"/>
</dbReference>
<feature type="transmembrane region" description="Helical" evidence="1">
    <location>
        <begin position="630"/>
        <end position="650"/>
    </location>
</feature>
<feature type="transmembrane region" description="Helical" evidence="1">
    <location>
        <begin position="394"/>
        <end position="415"/>
    </location>
</feature>
<keyword evidence="1" id="KW-1133">Transmembrane helix</keyword>
<dbReference type="InterPro" id="IPR018674">
    <property type="entry name" value="DUF2142_membrane"/>
</dbReference>
<evidence type="ECO:0000313" key="3">
    <source>
        <dbReference type="Proteomes" id="UP001154420"/>
    </source>
</evidence>
<feature type="transmembrane region" description="Helical" evidence="1">
    <location>
        <begin position="203"/>
        <end position="224"/>
    </location>
</feature>
<dbReference type="Proteomes" id="UP001154420">
    <property type="component" value="Unassembled WGS sequence"/>
</dbReference>
<organism evidence="2 3">
    <name type="scientific">Parablautia muri</name>
    <dbReference type="NCBI Taxonomy" id="2320879"/>
    <lineage>
        <taxon>Bacteria</taxon>
        <taxon>Bacillati</taxon>
        <taxon>Bacillota</taxon>
        <taxon>Clostridia</taxon>
        <taxon>Lachnospirales</taxon>
        <taxon>Lachnospiraceae</taxon>
        <taxon>Parablautia</taxon>
    </lineage>
</organism>
<comment type="caution">
    <text evidence="2">The sequence shown here is derived from an EMBL/GenBank/DDBJ whole genome shotgun (WGS) entry which is preliminary data.</text>
</comment>
<dbReference type="RefSeq" id="WP_160558396.1">
    <property type="nucleotide sequence ID" value="NZ_QZDT01000001.1"/>
</dbReference>
<feature type="transmembrane region" description="Helical" evidence="1">
    <location>
        <begin position="465"/>
        <end position="485"/>
    </location>
</feature>
<protein>
    <submittedName>
        <fullName evidence="2">DUF2142 domain-containing protein</fullName>
    </submittedName>
</protein>
<evidence type="ECO:0000313" key="2">
    <source>
        <dbReference type="EMBL" id="NBJ91324.1"/>
    </source>
</evidence>
<dbReference type="EMBL" id="QZDT01000001">
    <property type="protein sequence ID" value="NBJ91324.1"/>
    <property type="molecule type" value="Genomic_DNA"/>
</dbReference>
<proteinExistence type="predicted"/>
<keyword evidence="3" id="KW-1185">Reference proteome</keyword>
<feature type="transmembrane region" description="Helical" evidence="1">
    <location>
        <begin position="599"/>
        <end position="618"/>
    </location>
</feature>
<feature type="transmembrane region" description="Helical" evidence="1">
    <location>
        <begin position="230"/>
        <end position="249"/>
    </location>
</feature>
<reference evidence="2" key="1">
    <citation type="submission" date="2018-09" db="EMBL/GenBank/DDBJ databases">
        <title>Murine metabolic-syndrome-specific gut microbial biobank.</title>
        <authorList>
            <person name="Liu C."/>
        </authorList>
    </citation>
    <scope>NUCLEOTIDE SEQUENCE</scope>
    <source>
        <strain evidence="2">D42-62</strain>
    </source>
</reference>
<dbReference type="AlphaFoldDB" id="A0A9X5BC79"/>
<keyword evidence="1" id="KW-0472">Membrane</keyword>
<gene>
    <name evidence="2" type="ORF">D5281_01670</name>
</gene>
<feature type="transmembrane region" description="Helical" evidence="1">
    <location>
        <begin position="352"/>
        <end position="374"/>
    </location>
</feature>
<feature type="transmembrane region" description="Helical" evidence="1">
    <location>
        <begin position="427"/>
        <end position="453"/>
    </location>
</feature>
<keyword evidence="1" id="KW-0812">Transmembrane</keyword>
<feature type="transmembrane region" description="Helical" evidence="1">
    <location>
        <begin position="568"/>
        <end position="587"/>
    </location>
</feature>